<name>A0AAW1W336_RUBAR</name>
<protein>
    <submittedName>
        <fullName evidence="2">Uncharacterized protein</fullName>
    </submittedName>
</protein>
<evidence type="ECO:0000313" key="2">
    <source>
        <dbReference type="EMBL" id="KAK9913699.1"/>
    </source>
</evidence>
<reference evidence="2 3" key="1">
    <citation type="journal article" date="2023" name="G3 (Bethesda)">
        <title>A chromosome-length genome assembly and annotation of blackberry (Rubus argutus, cv. 'Hillquist').</title>
        <authorList>
            <person name="Bruna T."/>
            <person name="Aryal R."/>
            <person name="Dudchenko O."/>
            <person name="Sargent D.J."/>
            <person name="Mead D."/>
            <person name="Buti M."/>
            <person name="Cavallini A."/>
            <person name="Hytonen T."/>
            <person name="Andres J."/>
            <person name="Pham M."/>
            <person name="Weisz D."/>
            <person name="Mascagni F."/>
            <person name="Usai G."/>
            <person name="Natali L."/>
            <person name="Bassil N."/>
            <person name="Fernandez G.E."/>
            <person name="Lomsadze A."/>
            <person name="Armour M."/>
            <person name="Olukolu B."/>
            <person name="Poorten T."/>
            <person name="Britton C."/>
            <person name="Davik J."/>
            <person name="Ashrafi H."/>
            <person name="Aiden E.L."/>
            <person name="Borodovsky M."/>
            <person name="Worthington M."/>
        </authorList>
    </citation>
    <scope>NUCLEOTIDE SEQUENCE [LARGE SCALE GENOMIC DNA]</scope>
    <source>
        <strain evidence="2">PI 553951</strain>
    </source>
</reference>
<dbReference type="Proteomes" id="UP001457282">
    <property type="component" value="Unassembled WGS sequence"/>
</dbReference>
<keyword evidence="3" id="KW-1185">Reference proteome</keyword>
<organism evidence="2 3">
    <name type="scientific">Rubus argutus</name>
    <name type="common">Southern blackberry</name>
    <dbReference type="NCBI Taxonomy" id="59490"/>
    <lineage>
        <taxon>Eukaryota</taxon>
        <taxon>Viridiplantae</taxon>
        <taxon>Streptophyta</taxon>
        <taxon>Embryophyta</taxon>
        <taxon>Tracheophyta</taxon>
        <taxon>Spermatophyta</taxon>
        <taxon>Magnoliopsida</taxon>
        <taxon>eudicotyledons</taxon>
        <taxon>Gunneridae</taxon>
        <taxon>Pentapetalae</taxon>
        <taxon>rosids</taxon>
        <taxon>fabids</taxon>
        <taxon>Rosales</taxon>
        <taxon>Rosaceae</taxon>
        <taxon>Rosoideae</taxon>
        <taxon>Rosoideae incertae sedis</taxon>
        <taxon>Rubus</taxon>
    </lineage>
</organism>
<proteinExistence type="predicted"/>
<comment type="caution">
    <text evidence="2">The sequence shown here is derived from an EMBL/GenBank/DDBJ whole genome shotgun (WGS) entry which is preliminary data.</text>
</comment>
<feature type="region of interest" description="Disordered" evidence="1">
    <location>
        <begin position="1"/>
        <end position="45"/>
    </location>
</feature>
<feature type="compositionally biased region" description="Gly residues" evidence="1">
    <location>
        <begin position="14"/>
        <end position="23"/>
    </location>
</feature>
<evidence type="ECO:0000256" key="1">
    <source>
        <dbReference type="SAM" id="MobiDB-lite"/>
    </source>
</evidence>
<evidence type="ECO:0000313" key="3">
    <source>
        <dbReference type="Proteomes" id="UP001457282"/>
    </source>
</evidence>
<dbReference type="EMBL" id="JBEDUW010000007">
    <property type="protein sequence ID" value="KAK9913699.1"/>
    <property type="molecule type" value="Genomic_DNA"/>
</dbReference>
<accession>A0AAW1W336</accession>
<dbReference type="AlphaFoldDB" id="A0AAW1W336"/>
<sequence>MEESMSGFCMKSIRGGGGGGGNNKCGRWNPTTEQNHKARERQKRRKVSIDIDKDFIRRDHDKISSPKEVLNQVSSEPARVIETLQLFPINSFDESGAEKLRFYANEYCRKESARSFTYTTVGAEMDHHPPLDLRLSFL</sequence>
<gene>
    <name evidence="2" type="ORF">M0R45_037509</name>
</gene>